<feature type="non-terminal residue" evidence="1">
    <location>
        <position position="90"/>
    </location>
</feature>
<organism evidence="1">
    <name type="scientific">marine sediment metagenome</name>
    <dbReference type="NCBI Taxonomy" id="412755"/>
    <lineage>
        <taxon>unclassified sequences</taxon>
        <taxon>metagenomes</taxon>
        <taxon>ecological metagenomes</taxon>
    </lineage>
</organism>
<accession>X1KC12</accession>
<evidence type="ECO:0000313" key="1">
    <source>
        <dbReference type="EMBL" id="GAI04537.1"/>
    </source>
</evidence>
<comment type="caution">
    <text evidence="1">The sequence shown here is derived from an EMBL/GenBank/DDBJ whole genome shotgun (WGS) entry which is preliminary data.</text>
</comment>
<dbReference type="InterPro" id="IPR032466">
    <property type="entry name" value="Metal_Hydrolase"/>
</dbReference>
<reference evidence="1" key="1">
    <citation type="journal article" date="2014" name="Front. Microbiol.">
        <title>High frequency of phylogenetically diverse reductive dehalogenase-homologous genes in deep subseafloor sedimentary metagenomes.</title>
        <authorList>
            <person name="Kawai M."/>
            <person name="Futagami T."/>
            <person name="Toyoda A."/>
            <person name="Takaki Y."/>
            <person name="Nishi S."/>
            <person name="Hori S."/>
            <person name="Arai W."/>
            <person name="Tsubouchi T."/>
            <person name="Morono Y."/>
            <person name="Uchiyama I."/>
            <person name="Ito T."/>
            <person name="Fujiyama A."/>
            <person name="Inagaki F."/>
            <person name="Takami H."/>
        </authorList>
    </citation>
    <scope>NUCLEOTIDE SEQUENCE</scope>
    <source>
        <strain evidence="1">Expedition CK06-06</strain>
    </source>
</reference>
<sequence length="90" mass="10019">MSLHKKSIFIDALEVFFPFADDTSYFDKLIAAGVTAVNATVTTTYATPLQALSGLKQWQEVFEKHSDKLIQVTTAQDIERAKREGKLGII</sequence>
<protein>
    <submittedName>
        <fullName evidence="1">Uncharacterized protein</fullName>
    </submittedName>
</protein>
<dbReference type="GO" id="GO:0006508">
    <property type="term" value="P:proteolysis"/>
    <property type="evidence" value="ECO:0007669"/>
    <property type="project" value="InterPro"/>
</dbReference>
<dbReference type="GO" id="GO:0070573">
    <property type="term" value="F:metallodipeptidase activity"/>
    <property type="evidence" value="ECO:0007669"/>
    <property type="project" value="InterPro"/>
</dbReference>
<name>X1KC12_9ZZZZ</name>
<proteinExistence type="predicted"/>
<dbReference type="EMBL" id="BARV01007185">
    <property type="protein sequence ID" value="GAI04537.1"/>
    <property type="molecule type" value="Genomic_DNA"/>
</dbReference>
<dbReference type="SUPFAM" id="SSF51556">
    <property type="entry name" value="Metallo-dependent hydrolases"/>
    <property type="match status" value="1"/>
</dbReference>
<dbReference type="AlphaFoldDB" id="X1KC12"/>
<dbReference type="InterPro" id="IPR008257">
    <property type="entry name" value="Pept_M19"/>
</dbReference>
<dbReference type="Gene3D" id="3.20.20.140">
    <property type="entry name" value="Metal-dependent hydrolases"/>
    <property type="match status" value="1"/>
</dbReference>
<gene>
    <name evidence="1" type="ORF">S06H3_14676</name>
</gene>
<dbReference type="Pfam" id="PF01244">
    <property type="entry name" value="Peptidase_M19"/>
    <property type="match status" value="1"/>
</dbReference>